<protein>
    <submittedName>
        <fullName evidence="2">FkbM family methyltransferase</fullName>
    </submittedName>
</protein>
<proteinExistence type="predicted"/>
<evidence type="ECO:0000259" key="1">
    <source>
        <dbReference type="Pfam" id="PF05050"/>
    </source>
</evidence>
<organism evidence="2 3">
    <name type="scientific">Pseudoalteromonas neustonica</name>
    <dbReference type="NCBI Taxonomy" id="1840331"/>
    <lineage>
        <taxon>Bacteria</taxon>
        <taxon>Pseudomonadati</taxon>
        <taxon>Pseudomonadota</taxon>
        <taxon>Gammaproteobacteria</taxon>
        <taxon>Alteromonadales</taxon>
        <taxon>Pseudoalteromonadaceae</taxon>
        <taxon>Pseudoalteromonas</taxon>
    </lineage>
</organism>
<feature type="domain" description="Methyltransferase FkbM" evidence="1">
    <location>
        <begin position="185"/>
        <end position="339"/>
    </location>
</feature>
<keyword evidence="2" id="KW-0489">Methyltransferase</keyword>
<dbReference type="SUPFAM" id="SSF53335">
    <property type="entry name" value="S-adenosyl-L-methionine-dependent methyltransferases"/>
    <property type="match status" value="1"/>
</dbReference>
<dbReference type="GO" id="GO:0008168">
    <property type="term" value="F:methyltransferase activity"/>
    <property type="evidence" value="ECO:0007669"/>
    <property type="project" value="UniProtKB-KW"/>
</dbReference>
<name>A0ABU9TXW6_9GAMM</name>
<sequence length="361" mass="41299">MSDFHSQLIKKINELSAQPLVNACTNQFRPFVSSRIKLINFFQVLTQRLTRIFCYLTGSYITQYKPIVTIIDRGNYFVSNLDAFCDAYDYLNDSYSKERYINYIAFNYIKSYSNRLPFDYDFFNKCNEKAVQLSSESIPNFIQDTIKGRKVYIPSDPLGYTINFQMEQYAYRDWLRVEDGDIVLDCGAANGDTAIYFTAFGAKKVYSFEFLQSNINKFEDVLSHNGSFRNNISIVKKALWDRSGIELCFEDNGNASTVSENSSAQENNILTISIDDFLNEEGSAVNFIKMDIEGAELKALEGARESIIKYKPKLAICVYHKDVDLVEIPNFILSLGCGYTFNFDYYTDTGAEAVLYAKAVN</sequence>
<dbReference type="InterPro" id="IPR029063">
    <property type="entry name" value="SAM-dependent_MTases_sf"/>
</dbReference>
<dbReference type="InterPro" id="IPR006342">
    <property type="entry name" value="FkbM_mtfrase"/>
</dbReference>
<dbReference type="Proteomes" id="UP001388366">
    <property type="component" value="Unassembled WGS sequence"/>
</dbReference>
<keyword evidence="2" id="KW-0808">Transferase</keyword>
<dbReference type="PANTHER" id="PTHR34203:SF15">
    <property type="entry name" value="SLL1173 PROTEIN"/>
    <property type="match status" value="1"/>
</dbReference>
<gene>
    <name evidence="2" type="ORF">WNY63_02595</name>
</gene>
<evidence type="ECO:0000313" key="3">
    <source>
        <dbReference type="Proteomes" id="UP001388366"/>
    </source>
</evidence>
<keyword evidence="3" id="KW-1185">Reference proteome</keyword>
<dbReference type="Gene3D" id="3.40.50.150">
    <property type="entry name" value="Vaccinia Virus protein VP39"/>
    <property type="match status" value="1"/>
</dbReference>
<accession>A0ABU9TXW6</accession>
<comment type="caution">
    <text evidence="2">The sequence shown here is derived from an EMBL/GenBank/DDBJ whole genome shotgun (WGS) entry which is preliminary data.</text>
</comment>
<dbReference type="RefSeq" id="WP_342883237.1">
    <property type="nucleotide sequence ID" value="NZ_JBBMQU010000003.1"/>
</dbReference>
<dbReference type="Pfam" id="PF05050">
    <property type="entry name" value="Methyltransf_21"/>
    <property type="match status" value="1"/>
</dbReference>
<dbReference type="NCBIfam" id="TIGR01444">
    <property type="entry name" value="fkbM_fam"/>
    <property type="match status" value="1"/>
</dbReference>
<dbReference type="InterPro" id="IPR052514">
    <property type="entry name" value="SAM-dependent_MTase"/>
</dbReference>
<evidence type="ECO:0000313" key="2">
    <source>
        <dbReference type="EMBL" id="MEM5549624.1"/>
    </source>
</evidence>
<reference evidence="2 3" key="1">
    <citation type="submission" date="2024-03" db="EMBL/GenBank/DDBJ databases">
        <title>Community enrichment and isolation of bacterial strains for fucoidan degradation.</title>
        <authorList>
            <person name="Sichert A."/>
        </authorList>
    </citation>
    <scope>NUCLEOTIDE SEQUENCE [LARGE SCALE GENOMIC DNA]</scope>
    <source>
        <strain evidence="2 3">AS81</strain>
    </source>
</reference>
<dbReference type="EMBL" id="JBBMQU010000003">
    <property type="protein sequence ID" value="MEM5549624.1"/>
    <property type="molecule type" value="Genomic_DNA"/>
</dbReference>
<dbReference type="PANTHER" id="PTHR34203">
    <property type="entry name" value="METHYLTRANSFERASE, FKBM FAMILY PROTEIN"/>
    <property type="match status" value="1"/>
</dbReference>
<dbReference type="GO" id="GO:0032259">
    <property type="term" value="P:methylation"/>
    <property type="evidence" value="ECO:0007669"/>
    <property type="project" value="UniProtKB-KW"/>
</dbReference>